<evidence type="ECO:0008006" key="4">
    <source>
        <dbReference type="Google" id="ProtNLM"/>
    </source>
</evidence>
<reference evidence="2 3" key="1">
    <citation type="submission" date="2006-08" db="EMBL/GenBank/DDBJ databases">
        <title>Complete sequence of Maricaulis maris MCS10.</title>
        <authorList>
            <consortium name="US DOE Joint Genome Institute"/>
            <person name="Copeland A."/>
            <person name="Lucas S."/>
            <person name="Lapidus A."/>
            <person name="Barry K."/>
            <person name="Detter J.C."/>
            <person name="Glavina del Rio T."/>
            <person name="Hammon N."/>
            <person name="Israni S."/>
            <person name="Dalin E."/>
            <person name="Tice H."/>
            <person name="Pitluck S."/>
            <person name="Saunders E."/>
            <person name="Brettin T."/>
            <person name="Bruce D."/>
            <person name="Han C."/>
            <person name="Tapia R."/>
            <person name="Gilna P."/>
            <person name="Schmutz J."/>
            <person name="Larimer F."/>
            <person name="Land M."/>
            <person name="Hauser L."/>
            <person name="Kyrpides N."/>
            <person name="Mikhailova N."/>
            <person name="Viollier P."/>
            <person name="Stephens C."/>
            <person name="Richardson P."/>
        </authorList>
    </citation>
    <scope>NUCLEOTIDE SEQUENCE [LARGE SCALE GENOMIC DNA]</scope>
    <source>
        <strain evidence="2 3">MCS10</strain>
    </source>
</reference>
<sequence precursor="true">MPSQSYQSKTRAFPSLALALLLAGTALAGPAAAQTAVPLQRAASGHLLLPVTLEDSEPRLFILDTGASHTAIAQTVAEEIGFVSQWQTYDLVQSLNARFDAERHQINQLRVPGLDPVSVYSVIIPVPADHPLPVAGLLGADAIDADRYEIDFDGLQLILDSEPARHPDGQIERRGLLIGEARLRRRSATVHVIIDTGSSHTLINRQLRRHLFDAGIQFNVNVAVTGIEDADGEEARPVLIRQLQIGGLCVDQAPALQSDLDVFDALGWADEPAMILGMDTLRHARIRVDRTAGVFEISGTTEATRCNGNRVQMPGL</sequence>
<dbReference type="GO" id="GO:0006508">
    <property type="term" value="P:proteolysis"/>
    <property type="evidence" value="ECO:0007669"/>
    <property type="project" value="InterPro"/>
</dbReference>
<keyword evidence="3" id="KW-1185">Reference proteome</keyword>
<dbReference type="EMBL" id="CP000449">
    <property type="protein sequence ID" value="ABI66530.1"/>
    <property type="molecule type" value="Genomic_DNA"/>
</dbReference>
<dbReference type="Gene3D" id="2.40.70.10">
    <property type="entry name" value="Acid Proteases"/>
    <property type="match status" value="2"/>
</dbReference>
<feature type="signal peptide" evidence="1">
    <location>
        <begin position="1"/>
        <end position="28"/>
    </location>
</feature>
<dbReference type="RefSeq" id="WP_011644175.1">
    <property type="nucleotide sequence ID" value="NC_008347.1"/>
</dbReference>
<dbReference type="eggNOG" id="COG3577">
    <property type="taxonomic scope" value="Bacteria"/>
</dbReference>
<dbReference type="Proteomes" id="UP000001964">
    <property type="component" value="Chromosome"/>
</dbReference>
<dbReference type="SUPFAM" id="SSF50630">
    <property type="entry name" value="Acid proteases"/>
    <property type="match status" value="2"/>
</dbReference>
<proteinExistence type="predicted"/>
<dbReference type="GO" id="GO:0004190">
    <property type="term" value="F:aspartic-type endopeptidase activity"/>
    <property type="evidence" value="ECO:0007669"/>
    <property type="project" value="InterPro"/>
</dbReference>
<evidence type="ECO:0000256" key="1">
    <source>
        <dbReference type="SAM" id="SignalP"/>
    </source>
</evidence>
<keyword evidence="1" id="KW-0732">Signal</keyword>
<feature type="chain" id="PRO_5004168272" description="Aspartyl protease" evidence="1">
    <location>
        <begin position="29"/>
        <end position="316"/>
    </location>
</feature>
<organism evidence="2 3">
    <name type="scientific">Maricaulis maris (strain MCS10)</name>
    <name type="common">Caulobacter maris</name>
    <dbReference type="NCBI Taxonomy" id="394221"/>
    <lineage>
        <taxon>Bacteria</taxon>
        <taxon>Pseudomonadati</taxon>
        <taxon>Pseudomonadota</taxon>
        <taxon>Alphaproteobacteria</taxon>
        <taxon>Maricaulales</taxon>
        <taxon>Maricaulaceae</taxon>
        <taxon>Maricaulis</taxon>
    </lineage>
</organism>
<dbReference type="InterPro" id="IPR001969">
    <property type="entry name" value="Aspartic_peptidase_AS"/>
</dbReference>
<dbReference type="HOGENOM" id="CLU_879412_0_0_5"/>
<evidence type="ECO:0000313" key="3">
    <source>
        <dbReference type="Proteomes" id="UP000001964"/>
    </source>
</evidence>
<accession>Q0AMG3</accession>
<dbReference type="AlphaFoldDB" id="Q0AMG3"/>
<dbReference type="CDD" id="cd05483">
    <property type="entry name" value="retropepsin_like_bacteria"/>
    <property type="match status" value="1"/>
</dbReference>
<dbReference type="InterPro" id="IPR021109">
    <property type="entry name" value="Peptidase_aspartic_dom_sf"/>
</dbReference>
<evidence type="ECO:0000313" key="2">
    <source>
        <dbReference type="EMBL" id="ABI66530.1"/>
    </source>
</evidence>
<dbReference type="KEGG" id="mmr:Mmar10_2238"/>
<protein>
    <recommendedName>
        <fullName evidence="4">Aspartyl protease</fullName>
    </recommendedName>
</protein>
<dbReference type="InterPro" id="IPR034122">
    <property type="entry name" value="Retropepsin-like_bacterial"/>
</dbReference>
<dbReference type="PROSITE" id="PS00141">
    <property type="entry name" value="ASP_PROTEASE"/>
    <property type="match status" value="2"/>
</dbReference>
<name>Q0AMG3_MARMM</name>
<gene>
    <name evidence="2" type="ordered locus">Mmar10_2238</name>
</gene>
<dbReference type="Pfam" id="PF13650">
    <property type="entry name" value="Asp_protease_2"/>
    <property type="match status" value="2"/>
</dbReference>